<accession>A0A5C4LDG3</accession>
<dbReference type="InterPro" id="IPR020624">
    <property type="entry name" value="Schiff_base-form_aldolases_CS"/>
</dbReference>
<feature type="binding site" evidence="5">
    <location>
        <position position="211"/>
    </location>
    <ligand>
        <name>pyruvate</name>
        <dbReference type="ChEBI" id="CHEBI:15361"/>
    </ligand>
</feature>
<dbReference type="PIRSF" id="PIRSF001365">
    <property type="entry name" value="DHDPS"/>
    <property type="match status" value="1"/>
</dbReference>
<dbReference type="CDD" id="cd00408">
    <property type="entry name" value="DHDPS-like"/>
    <property type="match status" value="1"/>
</dbReference>
<protein>
    <submittedName>
        <fullName evidence="6">Dihydrodipicolinate synthase family protein</fullName>
    </submittedName>
</protein>
<feature type="active site" description="Schiff-base intermediate with substrate" evidence="4">
    <location>
        <position position="170"/>
    </location>
</feature>
<dbReference type="OrthoDB" id="7157803at2"/>
<keyword evidence="7" id="KW-1185">Reference proteome</keyword>
<dbReference type="SMART" id="SM01130">
    <property type="entry name" value="DHDPS"/>
    <property type="match status" value="1"/>
</dbReference>
<proteinExistence type="inferred from homology"/>
<evidence type="ECO:0000256" key="1">
    <source>
        <dbReference type="ARBA" id="ARBA00023239"/>
    </source>
</evidence>
<evidence type="ECO:0000256" key="4">
    <source>
        <dbReference type="PIRSR" id="PIRSR001365-1"/>
    </source>
</evidence>
<organism evidence="6 7">
    <name type="scientific">Methylobacterium terricola</name>
    <dbReference type="NCBI Taxonomy" id="2583531"/>
    <lineage>
        <taxon>Bacteria</taxon>
        <taxon>Pseudomonadati</taxon>
        <taxon>Pseudomonadota</taxon>
        <taxon>Alphaproteobacteria</taxon>
        <taxon>Hyphomicrobiales</taxon>
        <taxon>Methylobacteriaceae</taxon>
        <taxon>Methylobacterium</taxon>
    </lineage>
</organism>
<dbReference type="AlphaFoldDB" id="A0A5C4LDG3"/>
<feature type="binding site" evidence="5">
    <location>
        <position position="48"/>
    </location>
    <ligand>
        <name>pyruvate</name>
        <dbReference type="ChEBI" id="CHEBI:15361"/>
    </ligand>
</feature>
<evidence type="ECO:0000256" key="3">
    <source>
        <dbReference type="PIRNR" id="PIRNR001365"/>
    </source>
</evidence>
<dbReference type="Gene3D" id="3.20.20.70">
    <property type="entry name" value="Aldolase class I"/>
    <property type="match status" value="1"/>
</dbReference>
<name>A0A5C4LDG3_9HYPH</name>
<dbReference type="InterPro" id="IPR002220">
    <property type="entry name" value="DapA-like"/>
</dbReference>
<evidence type="ECO:0000313" key="6">
    <source>
        <dbReference type="EMBL" id="TNC09864.1"/>
    </source>
</evidence>
<dbReference type="SUPFAM" id="SSF51569">
    <property type="entry name" value="Aldolase"/>
    <property type="match status" value="1"/>
</dbReference>
<evidence type="ECO:0000256" key="2">
    <source>
        <dbReference type="ARBA" id="ARBA00023270"/>
    </source>
</evidence>
<feature type="active site" description="Proton donor/acceptor" evidence="4">
    <location>
        <position position="140"/>
    </location>
</feature>
<dbReference type="Pfam" id="PF00701">
    <property type="entry name" value="DHDPS"/>
    <property type="match status" value="1"/>
</dbReference>
<dbReference type="RefSeq" id="WP_139038492.1">
    <property type="nucleotide sequence ID" value="NZ_VDDA01000015.1"/>
</dbReference>
<dbReference type="InterPro" id="IPR013785">
    <property type="entry name" value="Aldolase_TIM"/>
</dbReference>
<keyword evidence="2" id="KW-0704">Schiff base</keyword>
<evidence type="ECO:0000313" key="7">
    <source>
        <dbReference type="Proteomes" id="UP000305267"/>
    </source>
</evidence>
<dbReference type="PRINTS" id="PR00146">
    <property type="entry name" value="DHPICSNTHASE"/>
</dbReference>
<dbReference type="PANTHER" id="PTHR12128">
    <property type="entry name" value="DIHYDRODIPICOLINATE SYNTHASE"/>
    <property type="match status" value="1"/>
</dbReference>
<dbReference type="GO" id="GO:0008840">
    <property type="term" value="F:4-hydroxy-tetrahydrodipicolinate synthase activity"/>
    <property type="evidence" value="ECO:0007669"/>
    <property type="project" value="TreeGrafter"/>
</dbReference>
<comment type="caution">
    <text evidence="6">The sequence shown here is derived from an EMBL/GenBank/DDBJ whole genome shotgun (WGS) entry which is preliminary data.</text>
</comment>
<dbReference type="PANTHER" id="PTHR12128:SF67">
    <property type="entry name" value="BLR3884 PROTEIN"/>
    <property type="match status" value="1"/>
</dbReference>
<sequence length="295" mass="30005">MTNAITGLWVALATPLEATGAVDHGALVRHVRFLTERGCDGVVPFGTTGEGTSFSAPERLAAVEALLAGGIPAERIGLGTGMPAIPDAVALTKAALSLGLAHALVLPPYFYRDVTEAGLVDAFAAYLDGVGDDRLRATLYHIPQTSGVALPPAAVATLRARYGHLVAGVKDSSGDFKQFQAFRAAAPEVAVCVGNEADIGRALAEGGVGTICGMANLVPDLVRAMFTDPATAEGPMRAAIGLIRGPFVPVLKSAMAAMTGEPAFGRVRAPLVAAEAGIGQRIADEIAGLSRAAAA</sequence>
<dbReference type="EMBL" id="VDDA01000015">
    <property type="protein sequence ID" value="TNC09864.1"/>
    <property type="molecule type" value="Genomic_DNA"/>
</dbReference>
<dbReference type="Proteomes" id="UP000305267">
    <property type="component" value="Unassembled WGS sequence"/>
</dbReference>
<reference evidence="6 7" key="1">
    <citation type="submission" date="2019-06" db="EMBL/GenBank/DDBJ databases">
        <title>Genome of Methylobacterium sp. 17Sr1-39.</title>
        <authorList>
            <person name="Seo T."/>
        </authorList>
    </citation>
    <scope>NUCLEOTIDE SEQUENCE [LARGE SCALE GENOMIC DNA]</scope>
    <source>
        <strain evidence="6 7">17Sr1-39</strain>
    </source>
</reference>
<evidence type="ECO:0000256" key="5">
    <source>
        <dbReference type="PIRSR" id="PIRSR001365-2"/>
    </source>
</evidence>
<gene>
    <name evidence="6" type="ORF">FF100_25045</name>
</gene>
<comment type="similarity">
    <text evidence="3">Belongs to the DapA family.</text>
</comment>
<keyword evidence="1 3" id="KW-0456">Lyase</keyword>
<dbReference type="PROSITE" id="PS00665">
    <property type="entry name" value="DHDPS_1"/>
    <property type="match status" value="1"/>
</dbReference>